<protein>
    <submittedName>
        <fullName evidence="1">Uncharacterized protein</fullName>
    </submittedName>
</protein>
<name>A0AAN9N8F4_PHACN</name>
<evidence type="ECO:0000313" key="1">
    <source>
        <dbReference type="EMBL" id="KAK7368281.1"/>
    </source>
</evidence>
<keyword evidence="2" id="KW-1185">Reference proteome</keyword>
<reference evidence="1 2" key="1">
    <citation type="submission" date="2024-01" db="EMBL/GenBank/DDBJ databases">
        <title>The genomes of 5 underutilized Papilionoideae crops provide insights into root nodulation and disease resistanc.</title>
        <authorList>
            <person name="Jiang F."/>
        </authorList>
    </citation>
    <scope>NUCLEOTIDE SEQUENCE [LARGE SCALE GENOMIC DNA]</scope>
    <source>
        <strain evidence="1">JINMINGXINNONG_FW02</strain>
        <tissue evidence="1">Leaves</tissue>
    </source>
</reference>
<organism evidence="1 2">
    <name type="scientific">Phaseolus coccineus</name>
    <name type="common">Scarlet runner bean</name>
    <name type="synonym">Phaseolus multiflorus</name>
    <dbReference type="NCBI Taxonomy" id="3886"/>
    <lineage>
        <taxon>Eukaryota</taxon>
        <taxon>Viridiplantae</taxon>
        <taxon>Streptophyta</taxon>
        <taxon>Embryophyta</taxon>
        <taxon>Tracheophyta</taxon>
        <taxon>Spermatophyta</taxon>
        <taxon>Magnoliopsida</taxon>
        <taxon>eudicotyledons</taxon>
        <taxon>Gunneridae</taxon>
        <taxon>Pentapetalae</taxon>
        <taxon>rosids</taxon>
        <taxon>fabids</taxon>
        <taxon>Fabales</taxon>
        <taxon>Fabaceae</taxon>
        <taxon>Papilionoideae</taxon>
        <taxon>50 kb inversion clade</taxon>
        <taxon>NPAAA clade</taxon>
        <taxon>indigoferoid/millettioid clade</taxon>
        <taxon>Phaseoleae</taxon>
        <taxon>Phaseolus</taxon>
    </lineage>
</organism>
<accession>A0AAN9N8F4</accession>
<dbReference type="AlphaFoldDB" id="A0AAN9N8F4"/>
<gene>
    <name evidence="1" type="ORF">VNO80_10306</name>
</gene>
<dbReference type="EMBL" id="JAYMYR010000004">
    <property type="protein sequence ID" value="KAK7368281.1"/>
    <property type="molecule type" value="Genomic_DNA"/>
</dbReference>
<proteinExistence type="predicted"/>
<sequence length="182" mass="19781">MARASPTFTSSPARSTCAINPVVILESPESSSCSLGSPLLDLPPHAPPTTLNTMPIMNIRTKNGYIPRLDHISTLVSYSNLLCNTICEHGFDFNHDGTLYGYHVSLGKGYEQGHEVLYLDQGVGGSGPRVLPLKNQRQGESFFHQEEAGELGGKSFFNKGKTGELGYGSRSAPYGVDYYECF</sequence>
<evidence type="ECO:0000313" key="2">
    <source>
        <dbReference type="Proteomes" id="UP001374584"/>
    </source>
</evidence>
<comment type="caution">
    <text evidence="1">The sequence shown here is derived from an EMBL/GenBank/DDBJ whole genome shotgun (WGS) entry which is preliminary data.</text>
</comment>
<dbReference type="Proteomes" id="UP001374584">
    <property type="component" value="Unassembled WGS sequence"/>
</dbReference>